<keyword evidence="2" id="KW-0378">Hydrolase</keyword>
<dbReference type="InterPro" id="IPR015883">
    <property type="entry name" value="Glyco_hydro_20_cat"/>
</dbReference>
<name>A0A1S6IR17_9LACT</name>
<organism evidence="4 5">
    <name type="scientific">Jeotgalibaca dankookensis</name>
    <dbReference type="NCBI Taxonomy" id="708126"/>
    <lineage>
        <taxon>Bacteria</taxon>
        <taxon>Bacillati</taxon>
        <taxon>Bacillota</taxon>
        <taxon>Bacilli</taxon>
        <taxon>Lactobacillales</taxon>
        <taxon>Carnobacteriaceae</taxon>
        <taxon>Jeotgalibaca</taxon>
    </lineage>
</organism>
<sequence>MENCDYKKAFHLRFGDRRLIPDLKELITKVLLPNGINMIILEIDKAFVFEKHPEIDGGPHALTADDAKDLSQFTKEKGMEIVPLFQCLGHQGWGGSRSALLTAYPEFDETPETPLNAEWPEIFCRSWCPQHPDVNKIVYELLDELIAAFSPTYFHIGMDEVYEIASDQCERCRGGNRAELFAKAVNDMYAHITEQRGLTMMMWADRLIDAKKFGYDNWEGDTFGTYEALDKIPRDIVLLDWHYDERENGYPTPYFFMEAGFSVMPACWFKLNVAKQLFAEAKAAAEELNQPELFFGKLITSWNGWNHEVFQEFIHMKEMSSIDKNSELGRLYEVIETIE</sequence>
<dbReference type="Pfam" id="PF00728">
    <property type="entry name" value="Glyco_hydro_20"/>
    <property type="match status" value="1"/>
</dbReference>
<evidence type="ECO:0000256" key="1">
    <source>
        <dbReference type="ARBA" id="ARBA00006285"/>
    </source>
</evidence>
<dbReference type="Proteomes" id="UP000188993">
    <property type="component" value="Chromosome"/>
</dbReference>
<keyword evidence="5" id="KW-1185">Reference proteome</keyword>
<dbReference type="InterPro" id="IPR038901">
    <property type="entry name" value="HEXDC-like"/>
</dbReference>
<dbReference type="Gene3D" id="3.20.20.80">
    <property type="entry name" value="Glycosidases"/>
    <property type="match status" value="1"/>
</dbReference>
<accession>A0A1S6IR17</accession>
<dbReference type="KEGG" id="jda:BW727_101632"/>
<dbReference type="RefSeq" id="WP_062469504.1">
    <property type="nucleotide sequence ID" value="NZ_BBYN01000013.1"/>
</dbReference>
<evidence type="ECO:0000256" key="2">
    <source>
        <dbReference type="ARBA" id="ARBA00022801"/>
    </source>
</evidence>
<dbReference type="PANTHER" id="PTHR21040:SF8">
    <property type="entry name" value="BCDNA.GH04120"/>
    <property type="match status" value="1"/>
</dbReference>
<dbReference type="AlphaFoldDB" id="A0A1S6IR17"/>
<dbReference type="PANTHER" id="PTHR21040">
    <property type="entry name" value="BCDNA.GH04120"/>
    <property type="match status" value="1"/>
</dbReference>
<dbReference type="InterPro" id="IPR017853">
    <property type="entry name" value="GH"/>
</dbReference>
<feature type="domain" description="Glycoside hydrolase family 20 catalytic" evidence="3">
    <location>
        <begin position="61"/>
        <end position="211"/>
    </location>
</feature>
<dbReference type="STRING" id="708126.BW727_101632"/>
<gene>
    <name evidence="4" type="ORF">BW727_101632</name>
</gene>
<evidence type="ECO:0000313" key="4">
    <source>
        <dbReference type="EMBL" id="AQS53998.1"/>
    </source>
</evidence>
<protein>
    <recommendedName>
        <fullName evidence="3">Glycoside hydrolase family 20 catalytic domain-containing protein</fullName>
    </recommendedName>
</protein>
<comment type="similarity">
    <text evidence="1">Belongs to the glycosyl hydrolase 20 family.</text>
</comment>
<dbReference type="OrthoDB" id="1098018at2"/>
<dbReference type="GO" id="GO:0004563">
    <property type="term" value="F:beta-N-acetylhexosaminidase activity"/>
    <property type="evidence" value="ECO:0007669"/>
    <property type="project" value="UniProtKB-ARBA"/>
</dbReference>
<dbReference type="EMBL" id="CP019728">
    <property type="protein sequence ID" value="AQS53998.1"/>
    <property type="molecule type" value="Genomic_DNA"/>
</dbReference>
<proteinExistence type="inferred from homology"/>
<reference evidence="4 5" key="1">
    <citation type="journal article" date="2014" name="Int. J. Syst. Evol. Microbiol.">
        <title>Jeotgalibaca dankookensis gen. nov., sp. nov., a member of the family Carnobacteriaceae, isolated from seujeot (Korean traditional food).</title>
        <authorList>
            <person name="Lee D.G."/>
            <person name="Trujillo M.E."/>
            <person name="Kang H."/>
            <person name="Ahn T.Y."/>
        </authorList>
    </citation>
    <scope>NUCLEOTIDE SEQUENCE [LARGE SCALE GENOMIC DNA]</scope>
    <source>
        <strain evidence="4 5">EX-07</strain>
    </source>
</reference>
<evidence type="ECO:0000259" key="3">
    <source>
        <dbReference type="Pfam" id="PF00728"/>
    </source>
</evidence>
<evidence type="ECO:0000313" key="5">
    <source>
        <dbReference type="Proteomes" id="UP000188993"/>
    </source>
</evidence>
<dbReference type="SUPFAM" id="SSF51445">
    <property type="entry name" value="(Trans)glycosidases"/>
    <property type="match status" value="1"/>
</dbReference>
<dbReference type="GO" id="GO:0005975">
    <property type="term" value="P:carbohydrate metabolic process"/>
    <property type="evidence" value="ECO:0007669"/>
    <property type="project" value="InterPro"/>
</dbReference>